<sequence>MSQTEAASLLSPIACVNCGATKKERRRRRRPTKPTAAGFPLLPTLRRFDWSEFLIKLSDSAGGSSTCGQTREWLILCALNSKWDCNNGGCPPLAKGFLHTGRKEPLASILHGFCFIVQRI</sequence>
<evidence type="ECO:0000313" key="1">
    <source>
        <dbReference type="EMBL" id="KAG8094465.1"/>
    </source>
</evidence>
<accession>A0A8J6BVW6</accession>
<protein>
    <submittedName>
        <fullName evidence="1">Uncharacterized protein</fullName>
    </submittedName>
</protein>
<reference evidence="1" key="2">
    <citation type="submission" date="2021-02" db="EMBL/GenBank/DDBJ databases">
        <authorList>
            <person name="Kimball J.A."/>
            <person name="Haas M.W."/>
            <person name="Macchietto M."/>
            <person name="Kono T."/>
            <person name="Duquette J."/>
            <person name="Shao M."/>
        </authorList>
    </citation>
    <scope>NUCLEOTIDE SEQUENCE</scope>
    <source>
        <tissue evidence="1">Fresh leaf tissue</tissue>
    </source>
</reference>
<gene>
    <name evidence="1" type="ORF">GUJ93_ZPchr0012g18814</name>
</gene>
<evidence type="ECO:0000313" key="2">
    <source>
        <dbReference type="Proteomes" id="UP000729402"/>
    </source>
</evidence>
<keyword evidence="2" id="KW-1185">Reference proteome</keyword>
<organism evidence="1 2">
    <name type="scientific">Zizania palustris</name>
    <name type="common">Northern wild rice</name>
    <dbReference type="NCBI Taxonomy" id="103762"/>
    <lineage>
        <taxon>Eukaryota</taxon>
        <taxon>Viridiplantae</taxon>
        <taxon>Streptophyta</taxon>
        <taxon>Embryophyta</taxon>
        <taxon>Tracheophyta</taxon>
        <taxon>Spermatophyta</taxon>
        <taxon>Magnoliopsida</taxon>
        <taxon>Liliopsida</taxon>
        <taxon>Poales</taxon>
        <taxon>Poaceae</taxon>
        <taxon>BOP clade</taxon>
        <taxon>Oryzoideae</taxon>
        <taxon>Oryzeae</taxon>
        <taxon>Zizaniinae</taxon>
        <taxon>Zizania</taxon>
    </lineage>
</organism>
<reference evidence="1" key="1">
    <citation type="journal article" date="2021" name="bioRxiv">
        <title>Whole Genome Assembly and Annotation of Northern Wild Rice, Zizania palustris L., Supports a Whole Genome Duplication in the Zizania Genus.</title>
        <authorList>
            <person name="Haas M."/>
            <person name="Kono T."/>
            <person name="Macchietto M."/>
            <person name="Millas R."/>
            <person name="McGilp L."/>
            <person name="Shao M."/>
            <person name="Duquette J."/>
            <person name="Hirsch C.N."/>
            <person name="Kimball J."/>
        </authorList>
    </citation>
    <scope>NUCLEOTIDE SEQUENCE</scope>
    <source>
        <tissue evidence="1">Fresh leaf tissue</tissue>
    </source>
</reference>
<dbReference type="AlphaFoldDB" id="A0A8J6BVW6"/>
<comment type="caution">
    <text evidence="1">The sequence shown here is derived from an EMBL/GenBank/DDBJ whole genome shotgun (WGS) entry which is preliminary data.</text>
</comment>
<name>A0A8J6BVW6_ZIZPA</name>
<proteinExistence type="predicted"/>
<dbReference type="Proteomes" id="UP000729402">
    <property type="component" value="Unassembled WGS sequence"/>
</dbReference>
<dbReference type="EMBL" id="JAAALK010000080">
    <property type="protein sequence ID" value="KAG8094465.1"/>
    <property type="molecule type" value="Genomic_DNA"/>
</dbReference>